<name>A0ABS0A883_9FLAO</name>
<dbReference type="Proteomes" id="UP001194729">
    <property type="component" value="Unassembled WGS sequence"/>
</dbReference>
<proteinExistence type="predicted"/>
<reference evidence="1 2" key="1">
    <citation type="submission" date="2020-11" db="EMBL/GenBank/DDBJ databases">
        <title>P. mediterranea TC4 genome.</title>
        <authorList>
            <person name="Molmeret M."/>
        </authorList>
    </citation>
    <scope>NUCLEOTIDE SEQUENCE [LARGE SCALE GENOMIC DNA]</scope>
    <source>
        <strain evidence="1 2">TC4</strain>
    </source>
</reference>
<protein>
    <recommendedName>
        <fullName evidence="3">DUF4136 domain-containing protein</fullName>
    </recommendedName>
</protein>
<organism evidence="1 2">
    <name type="scientific">Nonlabens mediterrranea</name>
    <dbReference type="NCBI Taxonomy" id="1419947"/>
    <lineage>
        <taxon>Bacteria</taxon>
        <taxon>Pseudomonadati</taxon>
        <taxon>Bacteroidota</taxon>
        <taxon>Flavobacteriia</taxon>
        <taxon>Flavobacteriales</taxon>
        <taxon>Flavobacteriaceae</taxon>
        <taxon>Nonlabens</taxon>
    </lineage>
</organism>
<accession>A0ABS0A883</accession>
<evidence type="ECO:0000313" key="1">
    <source>
        <dbReference type="EMBL" id="MBF4985028.1"/>
    </source>
</evidence>
<sequence length="227" mass="26442">MKIFLLFLSLFLLCSCKKEVKTAITEEPTFDYKAYLLKNDENVLSVEISNFDSEPIIKELKKILNTSCFDGIKFNAVTKYGIINSSVSQFCENTAVCARGFGVTVIINRDNQILLDEELVHIDNFQYLEIENYFNRFDKKNCYLTIYNDKYANQEIVDTVVQSFISSYIRYTEKLSKKNFYQPLRNLNSRELDSLKNISSFYFHFKEENIYSPAPTVPAASEINNEF</sequence>
<evidence type="ECO:0008006" key="3">
    <source>
        <dbReference type="Google" id="ProtNLM"/>
    </source>
</evidence>
<keyword evidence="2" id="KW-1185">Reference proteome</keyword>
<dbReference type="EMBL" id="JADKYU010000628">
    <property type="protein sequence ID" value="MBF4985028.1"/>
    <property type="molecule type" value="Genomic_DNA"/>
</dbReference>
<evidence type="ECO:0000313" key="2">
    <source>
        <dbReference type="Proteomes" id="UP001194729"/>
    </source>
</evidence>
<gene>
    <name evidence="1" type="ORF">FNJ87_12010</name>
</gene>
<comment type="caution">
    <text evidence="1">The sequence shown here is derived from an EMBL/GenBank/DDBJ whole genome shotgun (WGS) entry which is preliminary data.</text>
</comment>
<dbReference type="PROSITE" id="PS51257">
    <property type="entry name" value="PROKAR_LIPOPROTEIN"/>
    <property type="match status" value="1"/>
</dbReference>